<feature type="domain" description="GST C-terminal" evidence="2">
    <location>
        <begin position="114"/>
        <end position="239"/>
    </location>
</feature>
<evidence type="ECO:0000313" key="3">
    <source>
        <dbReference type="EMBL" id="KAF4692606.1"/>
    </source>
</evidence>
<sequence length="239" mass="26962">MAALKLYYFEAGPADPIRFIFAISGIKFIDERIQKADWPELKASGKFPLGQVPVLEFEDGTQVTQNHAIMRYVAAVSPDGTPPLVFCDSRFGYEFGYVRCSAQLNPSTGLYPVDLKRRLRVDEMMDIAKDIQTSIISVMKSPEGEQKVAAQDNLYQKVLPFFFSKIEERMGDHEYTTGDSLTIADLALYGVYEVLNLPFVTGLPEDLLPSYKKLAHVFAAIDSHPAVKLWREKHEVMTE</sequence>
<dbReference type="PROSITE" id="PS50405">
    <property type="entry name" value="GST_CTER"/>
    <property type="match status" value="1"/>
</dbReference>
<gene>
    <name evidence="3" type="primary">GSTS2_2</name>
    <name evidence="3" type="ORF">FOZ60_013087</name>
</gene>
<organism evidence="3 4">
    <name type="scientific">Perkinsus olseni</name>
    <name type="common">Perkinsus atlanticus</name>
    <dbReference type="NCBI Taxonomy" id="32597"/>
    <lineage>
        <taxon>Eukaryota</taxon>
        <taxon>Sar</taxon>
        <taxon>Alveolata</taxon>
        <taxon>Perkinsozoa</taxon>
        <taxon>Perkinsea</taxon>
        <taxon>Perkinsida</taxon>
        <taxon>Perkinsidae</taxon>
        <taxon>Perkinsus</taxon>
    </lineage>
</organism>
<dbReference type="GO" id="GO:0004364">
    <property type="term" value="F:glutathione transferase activity"/>
    <property type="evidence" value="ECO:0007669"/>
    <property type="project" value="TreeGrafter"/>
</dbReference>
<dbReference type="Pfam" id="PF14497">
    <property type="entry name" value="GST_C_3"/>
    <property type="match status" value="1"/>
</dbReference>
<dbReference type="PANTHER" id="PTHR11571">
    <property type="entry name" value="GLUTATHIONE S-TRANSFERASE"/>
    <property type="match status" value="1"/>
</dbReference>
<dbReference type="Pfam" id="PF02798">
    <property type="entry name" value="GST_N"/>
    <property type="match status" value="1"/>
</dbReference>
<keyword evidence="3" id="KW-0808">Transferase</keyword>
<dbReference type="CDD" id="cd03192">
    <property type="entry name" value="GST_C_Sigma_like"/>
    <property type="match status" value="1"/>
</dbReference>
<dbReference type="InterPro" id="IPR050213">
    <property type="entry name" value="GST_superfamily"/>
</dbReference>
<dbReference type="PANTHER" id="PTHR11571:SF252">
    <property type="entry name" value="GLUTATHIONE S-TRANSFERASE"/>
    <property type="match status" value="1"/>
</dbReference>
<dbReference type="InterPro" id="IPR036282">
    <property type="entry name" value="Glutathione-S-Trfase_C_sf"/>
</dbReference>
<feature type="domain" description="GST N-terminal" evidence="1">
    <location>
        <begin position="1"/>
        <end position="81"/>
    </location>
</feature>
<dbReference type="GO" id="GO:0006749">
    <property type="term" value="P:glutathione metabolic process"/>
    <property type="evidence" value="ECO:0007669"/>
    <property type="project" value="TreeGrafter"/>
</dbReference>
<evidence type="ECO:0000259" key="2">
    <source>
        <dbReference type="PROSITE" id="PS50405"/>
    </source>
</evidence>
<comment type="caution">
    <text evidence="3">The sequence shown here is derived from an EMBL/GenBank/DDBJ whole genome shotgun (WGS) entry which is preliminary data.</text>
</comment>
<evidence type="ECO:0000259" key="1">
    <source>
        <dbReference type="PROSITE" id="PS50404"/>
    </source>
</evidence>
<dbReference type="SUPFAM" id="SSF47616">
    <property type="entry name" value="GST C-terminal domain-like"/>
    <property type="match status" value="1"/>
</dbReference>
<dbReference type="Gene3D" id="1.20.1050.130">
    <property type="match status" value="1"/>
</dbReference>
<proteinExistence type="predicted"/>
<evidence type="ECO:0000313" key="4">
    <source>
        <dbReference type="Proteomes" id="UP000541610"/>
    </source>
</evidence>
<dbReference type="InterPro" id="IPR010987">
    <property type="entry name" value="Glutathione-S-Trfase_C-like"/>
</dbReference>
<dbReference type="CDD" id="cd03039">
    <property type="entry name" value="GST_N_Sigma_like"/>
    <property type="match status" value="1"/>
</dbReference>
<dbReference type="InterPro" id="IPR004046">
    <property type="entry name" value="GST_C"/>
</dbReference>
<accession>A0A7J6PA27</accession>
<dbReference type="OrthoDB" id="418591at2759"/>
<name>A0A7J6PA27_PEROL</name>
<dbReference type="InterPro" id="IPR004045">
    <property type="entry name" value="Glutathione_S-Trfase_N"/>
</dbReference>
<dbReference type="Proteomes" id="UP000541610">
    <property type="component" value="Unassembled WGS sequence"/>
</dbReference>
<reference evidence="3 4" key="1">
    <citation type="submission" date="2020-04" db="EMBL/GenBank/DDBJ databases">
        <title>Perkinsus olseni comparative genomics.</title>
        <authorList>
            <person name="Bogema D.R."/>
        </authorList>
    </citation>
    <scope>NUCLEOTIDE SEQUENCE [LARGE SCALE GENOMIC DNA]</scope>
    <source>
        <strain evidence="3">00978-12</strain>
    </source>
</reference>
<protein>
    <submittedName>
        <fullName evidence="3">Glutathione Stransferase</fullName>
    </submittedName>
</protein>
<dbReference type="SUPFAM" id="SSF52833">
    <property type="entry name" value="Thioredoxin-like"/>
    <property type="match status" value="1"/>
</dbReference>
<dbReference type="PROSITE" id="PS50404">
    <property type="entry name" value="GST_NTER"/>
    <property type="match status" value="1"/>
</dbReference>
<dbReference type="Gene3D" id="1.20.1050.10">
    <property type="match status" value="1"/>
</dbReference>
<dbReference type="EMBL" id="JABANP010000058">
    <property type="protein sequence ID" value="KAF4692606.1"/>
    <property type="molecule type" value="Genomic_DNA"/>
</dbReference>
<dbReference type="InterPro" id="IPR036249">
    <property type="entry name" value="Thioredoxin-like_sf"/>
</dbReference>
<dbReference type="AlphaFoldDB" id="A0A7J6PA27"/>